<dbReference type="Proteomes" id="UP000254519">
    <property type="component" value="Unassembled WGS sequence"/>
</dbReference>
<evidence type="ECO:0000313" key="1">
    <source>
        <dbReference type="EMBL" id="SUJ06655.1"/>
    </source>
</evidence>
<dbReference type="RefSeq" id="WP_115361396.1">
    <property type="nucleotide sequence ID" value="NZ_CP038012.1"/>
</dbReference>
<evidence type="ECO:0000313" key="2">
    <source>
        <dbReference type="Proteomes" id="UP000254519"/>
    </source>
</evidence>
<dbReference type="AlphaFoldDB" id="A0A380BVE2"/>
<dbReference type="InterPro" id="IPR036390">
    <property type="entry name" value="WH_DNA-bd_sf"/>
</dbReference>
<sequence length="253" mass="30017">MNELKNRLTRELQQDLQVKILHSQYWNLPIHPLKVDFETVRQTKMDVLMKMLLIAFRESDFKDINQLSDVLLVEPLFIQNIVNKMLRAGLIEKREQIFTLTNKGVEQLKTETFVEQPENCTEKLLYSPCHGMVLQGELEDPNHEQFDEYRLYDHYSDWDVDILEISIIHKSLQGFLPVEETPHVQTVIAEINSVAPLAIDFLPCLEFQLYNQEKDIFYARIWNTLLAEWDETLEGQINAHDRQEWREKYKGKI</sequence>
<dbReference type="OrthoDB" id="2730772at2"/>
<organism evidence="1 2">
    <name type="scientific">Sporosarcina pasteurii</name>
    <name type="common">Bacillus pasteurii</name>
    <dbReference type="NCBI Taxonomy" id="1474"/>
    <lineage>
        <taxon>Bacteria</taxon>
        <taxon>Bacillati</taxon>
        <taxon>Bacillota</taxon>
        <taxon>Bacilli</taxon>
        <taxon>Bacillales</taxon>
        <taxon>Caryophanaceae</taxon>
        <taxon>Sporosarcina</taxon>
    </lineage>
</organism>
<protein>
    <submittedName>
        <fullName evidence="1">Uncharacterized protein</fullName>
    </submittedName>
</protein>
<dbReference type="EMBL" id="UGYZ01000002">
    <property type="protein sequence ID" value="SUJ06655.1"/>
    <property type="molecule type" value="Genomic_DNA"/>
</dbReference>
<proteinExistence type="predicted"/>
<keyword evidence="2" id="KW-1185">Reference proteome</keyword>
<gene>
    <name evidence="1" type="ORF">NCTC4822_01760</name>
</gene>
<name>A0A380BVE2_SPOPA</name>
<dbReference type="SUPFAM" id="SSF46785">
    <property type="entry name" value="Winged helix' DNA-binding domain"/>
    <property type="match status" value="1"/>
</dbReference>
<reference evidence="1 2" key="1">
    <citation type="submission" date="2018-06" db="EMBL/GenBank/DDBJ databases">
        <authorList>
            <consortium name="Pathogen Informatics"/>
            <person name="Doyle S."/>
        </authorList>
    </citation>
    <scope>NUCLEOTIDE SEQUENCE [LARGE SCALE GENOMIC DNA]</scope>
    <source>
        <strain evidence="2">ATCC 11859 / DSM 33 / NCIB 8841 / NCTC 4822</strain>
    </source>
</reference>
<accession>A0A380BVE2</accession>